<dbReference type="Proteomes" id="UP000547510">
    <property type="component" value="Unassembled WGS sequence"/>
</dbReference>
<reference evidence="2 3" key="1">
    <citation type="submission" date="2020-08" db="EMBL/GenBank/DDBJ databases">
        <title>Genomic Encyclopedia of Type Strains, Phase III (KMG-III): the genomes of soil and plant-associated and newly described type strains.</title>
        <authorList>
            <person name="Whitman W."/>
        </authorList>
    </citation>
    <scope>NUCLEOTIDE SEQUENCE [LARGE SCALE GENOMIC DNA]</scope>
    <source>
        <strain evidence="2 3">CECT 8640</strain>
    </source>
</reference>
<evidence type="ECO:0000259" key="1">
    <source>
        <dbReference type="Pfam" id="PF00535"/>
    </source>
</evidence>
<feature type="domain" description="Glycosyltransferase 2-like" evidence="1">
    <location>
        <begin position="23"/>
        <end position="183"/>
    </location>
</feature>
<dbReference type="PANTHER" id="PTHR10859:SF91">
    <property type="entry name" value="DOLICHYL-PHOSPHATE BETA-GLUCOSYLTRANSFERASE"/>
    <property type="match status" value="1"/>
</dbReference>
<dbReference type="GO" id="GO:0006487">
    <property type="term" value="P:protein N-linked glycosylation"/>
    <property type="evidence" value="ECO:0007669"/>
    <property type="project" value="TreeGrafter"/>
</dbReference>
<proteinExistence type="predicted"/>
<evidence type="ECO:0000313" key="3">
    <source>
        <dbReference type="Proteomes" id="UP000547510"/>
    </source>
</evidence>
<protein>
    <submittedName>
        <fullName evidence="2">Glycosyltransferase involved in cell wall biosynthesis</fullName>
    </submittedName>
</protein>
<accession>A0A841CUN0</accession>
<name>A0A841CUN0_9PSEU</name>
<dbReference type="Gene3D" id="3.90.550.10">
    <property type="entry name" value="Spore Coat Polysaccharide Biosynthesis Protein SpsA, Chain A"/>
    <property type="match status" value="1"/>
</dbReference>
<keyword evidence="3" id="KW-1185">Reference proteome</keyword>
<dbReference type="Pfam" id="PF00535">
    <property type="entry name" value="Glycos_transf_2"/>
    <property type="match status" value="1"/>
</dbReference>
<keyword evidence="2" id="KW-0808">Transferase</keyword>
<dbReference type="InterPro" id="IPR001173">
    <property type="entry name" value="Glyco_trans_2-like"/>
</dbReference>
<dbReference type="RefSeq" id="WP_184696755.1">
    <property type="nucleotide sequence ID" value="NZ_JACHJN010000012.1"/>
</dbReference>
<dbReference type="SUPFAM" id="SSF53448">
    <property type="entry name" value="Nucleotide-diphospho-sugar transferases"/>
    <property type="match status" value="1"/>
</dbReference>
<organism evidence="2 3">
    <name type="scientific">Saccharothrix tamanrassetensis</name>
    <dbReference type="NCBI Taxonomy" id="1051531"/>
    <lineage>
        <taxon>Bacteria</taxon>
        <taxon>Bacillati</taxon>
        <taxon>Actinomycetota</taxon>
        <taxon>Actinomycetes</taxon>
        <taxon>Pseudonocardiales</taxon>
        <taxon>Pseudonocardiaceae</taxon>
        <taxon>Saccharothrix</taxon>
    </lineage>
</organism>
<evidence type="ECO:0000313" key="2">
    <source>
        <dbReference type="EMBL" id="MBB5959655.1"/>
    </source>
</evidence>
<gene>
    <name evidence="2" type="ORF">FHS29_006276</name>
</gene>
<dbReference type="PANTHER" id="PTHR10859">
    <property type="entry name" value="GLYCOSYL TRANSFERASE"/>
    <property type="match status" value="1"/>
</dbReference>
<dbReference type="GO" id="GO:0016740">
    <property type="term" value="F:transferase activity"/>
    <property type="evidence" value="ECO:0007669"/>
    <property type="project" value="UniProtKB-KW"/>
</dbReference>
<comment type="caution">
    <text evidence="2">The sequence shown here is derived from an EMBL/GenBank/DDBJ whole genome shotgun (WGS) entry which is preliminary data.</text>
</comment>
<sequence>MSRCVLGLPGAVGPVRRVVDLEIVIPAYNEAARLPHTLREAVAYLDERPWRTRIVVVDNGSVDETAEVVRGVETGGVDLAVIGCSRAGKGAAVRRGLLVGTAAFVGFVDADLSTPLDTLTEVMSRLRWGAPAVVASRHAPGARFVRAQPLGRRLGGAVFRALARPLVVGVRDTQCGFKFFQRDVVHAALRRCRVTGFAFDVELLRQVQAAGRQVVEIPVAWTDDAHSTFHPVRDGVASFVSLLRLYRPGVA</sequence>
<dbReference type="AlphaFoldDB" id="A0A841CUN0"/>
<dbReference type="InterPro" id="IPR029044">
    <property type="entry name" value="Nucleotide-diphossugar_trans"/>
</dbReference>
<dbReference type="EMBL" id="JACHJN010000012">
    <property type="protein sequence ID" value="MBB5959655.1"/>
    <property type="molecule type" value="Genomic_DNA"/>
</dbReference>